<reference evidence="2" key="1">
    <citation type="journal article" date="2019" name="Int. J. Syst. Evol. Microbiol.">
        <title>The Global Catalogue of Microorganisms (GCM) 10K type strain sequencing project: providing services to taxonomists for standard genome sequencing and annotation.</title>
        <authorList>
            <consortium name="The Broad Institute Genomics Platform"/>
            <consortium name="The Broad Institute Genome Sequencing Center for Infectious Disease"/>
            <person name="Wu L."/>
            <person name="Ma J."/>
        </authorList>
    </citation>
    <scope>NUCLEOTIDE SEQUENCE [LARGE SCALE GENOMIC DNA]</scope>
    <source>
        <strain evidence="2">CGMCC 1.6375</strain>
    </source>
</reference>
<evidence type="ECO:0000313" key="1">
    <source>
        <dbReference type="EMBL" id="GGM90680.1"/>
    </source>
</evidence>
<protein>
    <submittedName>
        <fullName evidence="1">Uncharacterized protein</fullName>
    </submittedName>
</protein>
<name>A0ABQ2HSX2_9BACT</name>
<proteinExistence type="predicted"/>
<sequence>MQRHDTIKTDQLFGLSFRDGANFNCWRGYQAIYGIQNDSLFLVAIISCGELKNGKFNRSQSIDKISSIFGRRFENGKVFIDWFDGNISFPLSNKVLRCDGIFNTTFEKEKVLLISKGLLTKIEEVSNYVDSRNGIDRRDKEKIPDIIFKELKKKWKNQKEFDCSDKYVVTIDSNGYISEVKMRYSEQEIEKYYEMTEYKFCIDKLFKALRALKFDVIRDKGQPVSEDIYLEIWIDDNGKLENWTR</sequence>
<comment type="caution">
    <text evidence="1">The sequence shown here is derived from an EMBL/GenBank/DDBJ whole genome shotgun (WGS) entry which is preliminary data.</text>
</comment>
<evidence type="ECO:0000313" key="2">
    <source>
        <dbReference type="Proteomes" id="UP000632339"/>
    </source>
</evidence>
<dbReference type="EMBL" id="BMLI01000001">
    <property type="protein sequence ID" value="GGM90680.1"/>
    <property type="molecule type" value="Genomic_DNA"/>
</dbReference>
<organism evidence="1 2">
    <name type="scientific">Dyadobacter beijingensis</name>
    <dbReference type="NCBI Taxonomy" id="365489"/>
    <lineage>
        <taxon>Bacteria</taxon>
        <taxon>Pseudomonadati</taxon>
        <taxon>Bacteroidota</taxon>
        <taxon>Cytophagia</taxon>
        <taxon>Cytophagales</taxon>
        <taxon>Spirosomataceae</taxon>
        <taxon>Dyadobacter</taxon>
    </lineage>
</organism>
<dbReference type="Proteomes" id="UP000632339">
    <property type="component" value="Unassembled WGS sequence"/>
</dbReference>
<keyword evidence="2" id="KW-1185">Reference proteome</keyword>
<accession>A0ABQ2HSX2</accession>
<gene>
    <name evidence="1" type="ORF">GCM10010967_24690</name>
</gene>